<dbReference type="InterPro" id="IPR036388">
    <property type="entry name" value="WH-like_DNA-bd_sf"/>
</dbReference>
<evidence type="ECO:0000256" key="2">
    <source>
        <dbReference type="ARBA" id="ARBA00023125"/>
    </source>
</evidence>
<organism evidence="5 6">
    <name type="scientific">Amphiplicatus metriothermophilus</name>
    <dbReference type="NCBI Taxonomy" id="1519374"/>
    <lineage>
        <taxon>Bacteria</taxon>
        <taxon>Pseudomonadati</taxon>
        <taxon>Pseudomonadota</taxon>
        <taxon>Alphaproteobacteria</taxon>
        <taxon>Parvularculales</taxon>
        <taxon>Parvularculaceae</taxon>
        <taxon>Amphiplicatus</taxon>
    </lineage>
</organism>
<dbReference type="Proteomes" id="UP000198346">
    <property type="component" value="Unassembled WGS sequence"/>
</dbReference>
<name>A0A239PJK5_9PROT</name>
<dbReference type="PANTHER" id="PTHR33204:SF18">
    <property type="entry name" value="TRANSCRIPTIONAL REGULATORY PROTEIN"/>
    <property type="match status" value="1"/>
</dbReference>
<dbReference type="SUPFAM" id="SSF46785">
    <property type="entry name" value="Winged helix' DNA-binding domain"/>
    <property type="match status" value="1"/>
</dbReference>
<gene>
    <name evidence="5" type="ORF">SAMN06297382_0290</name>
</gene>
<dbReference type="Gene3D" id="1.10.10.10">
    <property type="entry name" value="Winged helix-like DNA-binding domain superfamily/Winged helix DNA-binding domain"/>
    <property type="match status" value="1"/>
</dbReference>
<proteinExistence type="predicted"/>
<sequence length="238" mass="26578">MSRTYNQDCVLAYALDLLGERWTMLIIRELFLGPRRFGDLHAALPGIGTNLLSKRLKELEEAGLIVGPGPGEARGSYRLSEEGENLRPTVHALMYWSIEYFMNRAEPSPPRECIYSNDLQPDSVALAIELFVNKCATPFSNYVLHLYIDENPYTFYFMNGVATARRGADAPAVARIDADVATLMQAMRSEIYLPQIRERAKLSGDETVLNHFLTSLSPGAAVAEEVARQIRARASQHA</sequence>
<keyword evidence="3" id="KW-0804">Transcription</keyword>
<keyword evidence="2" id="KW-0238">DNA-binding</keyword>
<reference evidence="5 6" key="1">
    <citation type="submission" date="2017-07" db="EMBL/GenBank/DDBJ databases">
        <authorList>
            <person name="Sun Z.S."/>
            <person name="Albrecht U."/>
            <person name="Echele G."/>
            <person name="Lee C.C."/>
        </authorList>
    </citation>
    <scope>NUCLEOTIDE SEQUENCE [LARGE SCALE GENOMIC DNA]</scope>
    <source>
        <strain evidence="5 6">CGMCC 1.12710</strain>
    </source>
</reference>
<dbReference type="InterPro" id="IPR011991">
    <property type="entry name" value="ArsR-like_HTH"/>
</dbReference>
<dbReference type="AlphaFoldDB" id="A0A239PJK5"/>
<keyword evidence="6" id="KW-1185">Reference proteome</keyword>
<dbReference type="InterPro" id="IPR002577">
    <property type="entry name" value="HTH_HxlR"/>
</dbReference>
<dbReference type="EMBL" id="FZQA01000001">
    <property type="protein sequence ID" value="SNT67797.1"/>
    <property type="molecule type" value="Genomic_DNA"/>
</dbReference>
<evidence type="ECO:0000313" key="6">
    <source>
        <dbReference type="Proteomes" id="UP000198346"/>
    </source>
</evidence>
<evidence type="ECO:0000259" key="4">
    <source>
        <dbReference type="PROSITE" id="PS51118"/>
    </source>
</evidence>
<dbReference type="InterPro" id="IPR036390">
    <property type="entry name" value="WH_DNA-bd_sf"/>
</dbReference>
<keyword evidence="1" id="KW-0805">Transcription regulation</keyword>
<evidence type="ECO:0000256" key="1">
    <source>
        <dbReference type="ARBA" id="ARBA00023015"/>
    </source>
</evidence>
<evidence type="ECO:0000256" key="3">
    <source>
        <dbReference type="ARBA" id="ARBA00023163"/>
    </source>
</evidence>
<dbReference type="PANTHER" id="PTHR33204">
    <property type="entry name" value="TRANSCRIPTIONAL REGULATOR, MARR FAMILY"/>
    <property type="match status" value="1"/>
</dbReference>
<evidence type="ECO:0000313" key="5">
    <source>
        <dbReference type="EMBL" id="SNT67797.1"/>
    </source>
</evidence>
<dbReference type="OrthoDB" id="9782219at2"/>
<dbReference type="CDD" id="cd00090">
    <property type="entry name" value="HTH_ARSR"/>
    <property type="match status" value="1"/>
</dbReference>
<feature type="domain" description="HTH hxlR-type" evidence="4">
    <location>
        <begin position="9"/>
        <end position="105"/>
    </location>
</feature>
<dbReference type="GO" id="GO:0006355">
    <property type="term" value="P:regulation of DNA-templated transcription"/>
    <property type="evidence" value="ECO:0007669"/>
    <property type="project" value="UniProtKB-ARBA"/>
</dbReference>
<dbReference type="RefSeq" id="WP_089410807.1">
    <property type="nucleotide sequence ID" value="NZ_FZQA01000001.1"/>
</dbReference>
<accession>A0A239PJK5</accession>
<dbReference type="PROSITE" id="PS51118">
    <property type="entry name" value="HTH_HXLR"/>
    <property type="match status" value="1"/>
</dbReference>
<protein>
    <submittedName>
        <fullName evidence="5">Transcriptional regulator, HxlR family</fullName>
    </submittedName>
</protein>
<dbReference type="GO" id="GO:0003677">
    <property type="term" value="F:DNA binding"/>
    <property type="evidence" value="ECO:0007669"/>
    <property type="project" value="UniProtKB-KW"/>
</dbReference>
<dbReference type="Pfam" id="PF01638">
    <property type="entry name" value="HxlR"/>
    <property type="match status" value="1"/>
</dbReference>